<sequence length="113" mass="12099">MNLLVIGANGGLMPVSPETVARLHGVDVSALEIPVGSRVGTSKDVLLPTTETHLEWLADRFLLPSWVPYRVAFSLGDVLIALGVLVFFWQAGGGYSSPAESQAPVMAEHRSEK</sequence>
<keyword evidence="3" id="KW-1185">Reference proteome</keyword>
<gene>
    <name evidence="2" type="ORF">FKZ61_04480</name>
</gene>
<organism evidence="2 3">
    <name type="scientific">Litorilinea aerophila</name>
    <dbReference type="NCBI Taxonomy" id="1204385"/>
    <lineage>
        <taxon>Bacteria</taxon>
        <taxon>Bacillati</taxon>
        <taxon>Chloroflexota</taxon>
        <taxon>Caldilineae</taxon>
        <taxon>Caldilineales</taxon>
        <taxon>Caldilineaceae</taxon>
        <taxon>Litorilinea</taxon>
    </lineage>
</organism>
<dbReference type="Pfam" id="PF17248">
    <property type="entry name" value="DUF5317"/>
    <property type="match status" value="1"/>
</dbReference>
<name>A0A540VJG0_9CHLR</name>
<evidence type="ECO:0000256" key="1">
    <source>
        <dbReference type="SAM" id="Phobius"/>
    </source>
</evidence>
<evidence type="ECO:0000313" key="2">
    <source>
        <dbReference type="EMBL" id="TQE96905.1"/>
    </source>
</evidence>
<dbReference type="AlphaFoldDB" id="A0A540VJG0"/>
<evidence type="ECO:0000313" key="3">
    <source>
        <dbReference type="Proteomes" id="UP000317371"/>
    </source>
</evidence>
<dbReference type="InParanoid" id="A0A540VJG0"/>
<accession>A0A540VJG0</accession>
<keyword evidence="1" id="KW-1133">Transmembrane helix</keyword>
<feature type="transmembrane region" description="Helical" evidence="1">
    <location>
        <begin position="67"/>
        <end position="89"/>
    </location>
</feature>
<protein>
    <submittedName>
        <fullName evidence="2">Uncharacterized protein</fullName>
    </submittedName>
</protein>
<comment type="caution">
    <text evidence="2">The sequence shown here is derived from an EMBL/GenBank/DDBJ whole genome shotgun (WGS) entry which is preliminary data.</text>
</comment>
<dbReference type="Proteomes" id="UP000317371">
    <property type="component" value="Unassembled WGS sequence"/>
</dbReference>
<dbReference type="EMBL" id="VIGC01000005">
    <property type="protein sequence ID" value="TQE96905.1"/>
    <property type="molecule type" value="Genomic_DNA"/>
</dbReference>
<keyword evidence="1" id="KW-0472">Membrane</keyword>
<dbReference type="OrthoDB" id="163815at2"/>
<proteinExistence type="predicted"/>
<dbReference type="InterPro" id="IPR035168">
    <property type="entry name" value="DUF5317"/>
</dbReference>
<keyword evidence="1" id="KW-0812">Transmembrane</keyword>
<reference evidence="2 3" key="1">
    <citation type="submission" date="2019-06" db="EMBL/GenBank/DDBJ databases">
        <title>Genome sequence of Litorilinea aerophila BAA-2444.</title>
        <authorList>
            <person name="Maclea K.S."/>
            <person name="Maurais E.G."/>
            <person name="Iannazzi L.C."/>
        </authorList>
    </citation>
    <scope>NUCLEOTIDE SEQUENCE [LARGE SCALE GENOMIC DNA]</scope>
    <source>
        <strain evidence="2 3">ATCC BAA-2444</strain>
    </source>
</reference>